<reference evidence="5 6" key="1">
    <citation type="journal article" date="2022" name="G3 (Bethesda)">
        <title>Whole-genome sequence and methylome profiling of the almond [Prunus dulcis (Mill.) D.A. Webb] cultivar 'Nonpareil'.</title>
        <authorList>
            <person name="D'Amico-Willman K.M."/>
            <person name="Ouma W.Z."/>
            <person name="Meulia T."/>
            <person name="Sideli G.M."/>
            <person name="Gradziel T.M."/>
            <person name="Fresnedo-Ramirez J."/>
        </authorList>
    </citation>
    <scope>NUCLEOTIDE SEQUENCE [LARGE SCALE GENOMIC DNA]</scope>
    <source>
        <strain evidence="5">Clone GOH B32 T37-40</strain>
    </source>
</reference>
<dbReference type="InterPro" id="IPR036390">
    <property type="entry name" value="WH_DNA-bd_sf"/>
</dbReference>
<feature type="region of interest" description="Disordered" evidence="3">
    <location>
        <begin position="1"/>
        <end position="60"/>
    </location>
</feature>
<sequence length="637" mass="71556">MSSSETQKTPKRNLSLTFKSEKPHIKPKLRVVDDDSLSTKTPEKPQHFRHKSLRESTQKQPTVQIDFARRKIESWPDENPNKTHVGASEKIPEKYEILGEFFDCLDASIRLLRLRGLMTSFSNICPKIKCLTDRRFTYSHLAQLKFIFPEAIEIKKVLVKNEKTNCLKPDLHVTLNVDAVENDELKSEGGGHMHLRRAFRERLADISKFHPEGYEIPKETLPQPFNCAKQDIHPDTIKFPLSLSPEVLTDLHTVEKPEASTTHLQGDEIPDETHQMPSNQSKEGVNSNISGTPGPLLPIETSFEAPIEQQPAMTAHLSRSFRRHFSKPSFQARNVSVPESNLSIVYSVEEASTAASSYGKVLATPTEEIGPIENDNGLSTKSTSIQSTPASTAASSYGQVPATPTKEIGLIENDNGLPTKSACIQSTPAKLASTPARLMTVTPALHPPKRCYMSPDDNSTSSPEKLVRRPPRSRSLKFDTPVKNKKVEDEALDMDGASFDNCFSDILPEDLLQSLEDEERKEIEDQNPDVSQAKRQRQMISSLPKLFNTIHLLFQSMNSSAITKEELVHKIIWINCDFVDRKEVEEQLTLLLKLVPEWISEKKLAPGGDLLLIYINKMSNPDSIRARLEEAIYAGQR</sequence>
<feature type="compositionally biased region" description="Polar residues" evidence="3">
    <location>
        <begin position="275"/>
        <end position="287"/>
    </location>
</feature>
<dbReference type="AlphaFoldDB" id="A0AAD4UZZ3"/>
<dbReference type="EMBL" id="JAJFAZ020000008">
    <property type="protein sequence ID" value="KAI5315373.1"/>
    <property type="molecule type" value="Genomic_DNA"/>
</dbReference>
<evidence type="ECO:0000259" key="4">
    <source>
        <dbReference type="SMART" id="SM01075"/>
    </source>
</evidence>
<dbReference type="InterPro" id="IPR032054">
    <property type="entry name" value="Cdt1_C"/>
</dbReference>
<dbReference type="InterPro" id="IPR045173">
    <property type="entry name" value="Cdt1"/>
</dbReference>
<proteinExistence type="inferred from homology"/>
<keyword evidence="2" id="KW-0131">Cell cycle</keyword>
<dbReference type="Proteomes" id="UP001054821">
    <property type="component" value="Chromosome 8"/>
</dbReference>
<dbReference type="GO" id="GO:0070182">
    <property type="term" value="F:DNA polymerase binding"/>
    <property type="evidence" value="ECO:0007669"/>
    <property type="project" value="TreeGrafter"/>
</dbReference>
<dbReference type="InterPro" id="IPR014939">
    <property type="entry name" value="CDT1_Gemini-bd-like"/>
</dbReference>
<comment type="caution">
    <text evidence="5">The sequence shown here is derived from an EMBL/GenBank/DDBJ whole genome shotgun (WGS) entry which is preliminary data.</text>
</comment>
<dbReference type="GO" id="GO:0003677">
    <property type="term" value="F:DNA binding"/>
    <property type="evidence" value="ECO:0007669"/>
    <property type="project" value="InterPro"/>
</dbReference>
<dbReference type="PANTHER" id="PTHR28637:SF1">
    <property type="entry name" value="DNA REPLICATION FACTOR CDT1"/>
    <property type="match status" value="1"/>
</dbReference>
<organism evidence="5 6">
    <name type="scientific">Prunus dulcis</name>
    <name type="common">Almond</name>
    <name type="synonym">Amygdalus dulcis</name>
    <dbReference type="NCBI Taxonomy" id="3755"/>
    <lineage>
        <taxon>Eukaryota</taxon>
        <taxon>Viridiplantae</taxon>
        <taxon>Streptophyta</taxon>
        <taxon>Embryophyta</taxon>
        <taxon>Tracheophyta</taxon>
        <taxon>Spermatophyta</taxon>
        <taxon>Magnoliopsida</taxon>
        <taxon>eudicotyledons</taxon>
        <taxon>Gunneridae</taxon>
        <taxon>Pentapetalae</taxon>
        <taxon>rosids</taxon>
        <taxon>fabids</taxon>
        <taxon>Rosales</taxon>
        <taxon>Rosaceae</taxon>
        <taxon>Amygdaloideae</taxon>
        <taxon>Amygdaleae</taxon>
        <taxon>Prunus</taxon>
    </lineage>
</organism>
<evidence type="ECO:0000313" key="6">
    <source>
        <dbReference type="Proteomes" id="UP001054821"/>
    </source>
</evidence>
<dbReference type="GO" id="GO:0000076">
    <property type="term" value="P:DNA replication checkpoint signaling"/>
    <property type="evidence" value="ECO:0007669"/>
    <property type="project" value="TreeGrafter"/>
</dbReference>
<comment type="similarity">
    <text evidence="1">Belongs to the Cdt1 family.</text>
</comment>
<dbReference type="GO" id="GO:0000278">
    <property type="term" value="P:mitotic cell cycle"/>
    <property type="evidence" value="ECO:0007669"/>
    <property type="project" value="TreeGrafter"/>
</dbReference>
<dbReference type="SMART" id="SM01075">
    <property type="entry name" value="CDT1"/>
    <property type="match status" value="1"/>
</dbReference>
<feature type="region of interest" description="Disordered" evidence="3">
    <location>
        <begin position="258"/>
        <end position="287"/>
    </location>
</feature>
<name>A0AAD4UZZ3_PRUDU</name>
<dbReference type="InterPro" id="IPR038090">
    <property type="entry name" value="Cdt1_C_WH_dom_sf"/>
</dbReference>
<dbReference type="Pfam" id="PF16679">
    <property type="entry name" value="CDT1_C"/>
    <property type="match status" value="1"/>
</dbReference>
<protein>
    <recommendedName>
        <fullName evidence="4">CDT1 Geminin-binding domain-containing protein</fullName>
    </recommendedName>
</protein>
<dbReference type="GO" id="GO:0030174">
    <property type="term" value="P:regulation of DNA-templated DNA replication initiation"/>
    <property type="evidence" value="ECO:0007669"/>
    <property type="project" value="InterPro"/>
</dbReference>
<gene>
    <name evidence="5" type="ORF">L3X38_044549</name>
</gene>
<dbReference type="Gene3D" id="1.10.10.1420">
    <property type="entry name" value="DNA replication factor Cdt1, C-terminal WH domain"/>
    <property type="match status" value="1"/>
</dbReference>
<keyword evidence="6" id="KW-1185">Reference proteome</keyword>
<evidence type="ECO:0000256" key="2">
    <source>
        <dbReference type="ARBA" id="ARBA00023306"/>
    </source>
</evidence>
<dbReference type="CDD" id="cd08674">
    <property type="entry name" value="Cdt1_m"/>
    <property type="match status" value="1"/>
</dbReference>
<dbReference type="CDD" id="cd08767">
    <property type="entry name" value="Cdt1_c"/>
    <property type="match status" value="1"/>
</dbReference>
<feature type="domain" description="CDT1 Geminin-binding" evidence="4">
    <location>
        <begin position="91"/>
        <end position="223"/>
    </location>
</feature>
<evidence type="ECO:0000256" key="3">
    <source>
        <dbReference type="SAM" id="MobiDB-lite"/>
    </source>
</evidence>
<feature type="region of interest" description="Disordered" evidence="3">
    <location>
        <begin position="446"/>
        <end position="477"/>
    </location>
</feature>
<dbReference type="GO" id="GO:0005634">
    <property type="term" value="C:nucleus"/>
    <property type="evidence" value="ECO:0007669"/>
    <property type="project" value="TreeGrafter"/>
</dbReference>
<dbReference type="SUPFAM" id="SSF46785">
    <property type="entry name" value="Winged helix' DNA-binding domain"/>
    <property type="match status" value="1"/>
</dbReference>
<accession>A0AAD4UZZ3</accession>
<dbReference type="PANTHER" id="PTHR28637">
    <property type="entry name" value="DNA REPLICATION FACTOR CDT1"/>
    <property type="match status" value="1"/>
</dbReference>
<dbReference type="Pfam" id="PF08839">
    <property type="entry name" value="CDT1"/>
    <property type="match status" value="1"/>
</dbReference>
<dbReference type="GO" id="GO:0071163">
    <property type="term" value="P:DNA replication preinitiation complex assembly"/>
    <property type="evidence" value="ECO:0007669"/>
    <property type="project" value="InterPro"/>
</dbReference>
<evidence type="ECO:0000313" key="5">
    <source>
        <dbReference type="EMBL" id="KAI5315373.1"/>
    </source>
</evidence>
<feature type="compositionally biased region" description="Polar residues" evidence="3">
    <location>
        <begin position="1"/>
        <end position="18"/>
    </location>
</feature>
<evidence type="ECO:0000256" key="1">
    <source>
        <dbReference type="ARBA" id="ARBA00008356"/>
    </source>
</evidence>